<dbReference type="InterPro" id="IPR052895">
    <property type="entry name" value="HetReg/Transcr_Mod"/>
</dbReference>
<evidence type="ECO:0000259" key="1">
    <source>
        <dbReference type="Pfam" id="PF06985"/>
    </source>
</evidence>
<dbReference type="GeneID" id="19266732"/>
<reference evidence="3" key="1">
    <citation type="journal article" date="2015" name="BMC Genomics">
        <title>Genomic and transcriptomic analysis of the endophytic fungus Pestalotiopsis fici reveals its lifestyle and high potential for synthesis of natural products.</title>
        <authorList>
            <person name="Wang X."/>
            <person name="Zhang X."/>
            <person name="Liu L."/>
            <person name="Xiang M."/>
            <person name="Wang W."/>
            <person name="Sun X."/>
            <person name="Che Y."/>
            <person name="Guo L."/>
            <person name="Liu G."/>
            <person name="Guo L."/>
            <person name="Wang C."/>
            <person name="Yin W.B."/>
            <person name="Stadler M."/>
            <person name="Zhang X."/>
            <person name="Liu X."/>
        </authorList>
    </citation>
    <scope>NUCLEOTIDE SEQUENCE [LARGE SCALE GENOMIC DNA]</scope>
    <source>
        <strain evidence="3">W106-1 / CGMCC3.15140</strain>
    </source>
</reference>
<protein>
    <recommendedName>
        <fullName evidence="1">Heterokaryon incompatibility domain-containing protein</fullName>
    </recommendedName>
</protein>
<dbReference type="OrthoDB" id="194358at2759"/>
<dbReference type="EMBL" id="KI912109">
    <property type="protein sequence ID" value="ETS87891.1"/>
    <property type="molecule type" value="Genomic_DNA"/>
</dbReference>
<proteinExistence type="predicted"/>
<dbReference type="PANTHER" id="PTHR24148">
    <property type="entry name" value="ANKYRIN REPEAT DOMAIN-CONTAINING PROTEIN 39 HOMOLOG-RELATED"/>
    <property type="match status" value="1"/>
</dbReference>
<dbReference type="KEGG" id="pfy:PFICI_01719"/>
<accession>W3XRN8</accession>
<dbReference type="Pfam" id="PF26639">
    <property type="entry name" value="Het-6_barrel"/>
    <property type="match status" value="1"/>
</dbReference>
<name>W3XRN8_PESFW</name>
<evidence type="ECO:0000313" key="3">
    <source>
        <dbReference type="Proteomes" id="UP000030651"/>
    </source>
</evidence>
<dbReference type="InterPro" id="IPR010730">
    <property type="entry name" value="HET"/>
</dbReference>
<evidence type="ECO:0000313" key="2">
    <source>
        <dbReference type="EMBL" id="ETS87891.1"/>
    </source>
</evidence>
<dbReference type="PANTHER" id="PTHR24148:SF64">
    <property type="entry name" value="HETEROKARYON INCOMPATIBILITY DOMAIN-CONTAINING PROTEIN"/>
    <property type="match status" value="1"/>
</dbReference>
<dbReference type="eggNOG" id="ENOG502S2V9">
    <property type="taxonomic scope" value="Eukaryota"/>
</dbReference>
<dbReference type="OMA" id="EERTLWI"/>
<dbReference type="Proteomes" id="UP000030651">
    <property type="component" value="Unassembled WGS sequence"/>
</dbReference>
<sequence length="614" mass="68890">MDKSQLYQSLDLLKKEIRLLEVLPGPSDTALHGRLLHTSLQDPVPYETISYCWGDASVRGTLMIDEFEFDAPLSSLTVLKCMRRPDAPRRLWVDAICINQDDIDERGSQVALMSQIYRQARTNLVYLGEEDEMTRRGLKCIRELLQEISDKTIGFSRFHRLMRSFQSDLRRDSNLTMNCTLDEAGVLSLFDRPWFERLWVVQEAVLAPTSICFYGPSLTVGLVELLRAARWITYNRASISREMHDNENLNNAVDLWSLVDNKSTAGSGTSIEPPNDPDLSALLLLARHRLSTEAKDKVFGVLGLLSQQTDASEDGPDTSLLETDYKKSQGRVFCDAIRYAIQELNSLRILEYVNHAIEPNVSSLGDFASWVPRFDLPINEEVEAEVLPPIFAADNDDGVNREDMEIDLARPTMLSLMGYWISTIAETSDVFSSEIMKDTSKLVALLQKLPVMVRGAHAADLRMWGGDNTGIENGFSLMLAATLMGGNWNNQPVEDDDVEAFRTFLEALMAGSWTYDPNDPQWQCLESACRNRRFFVGKDLGFIGLGPSCMRPGDVVSILYGGSVPFILRNITEDMDAIPDYLMLGAAYVYGVMDGGYVRSAEELEAEIISFNTV</sequence>
<dbReference type="AlphaFoldDB" id="W3XRN8"/>
<gene>
    <name evidence="2" type="ORF">PFICI_01719</name>
</gene>
<keyword evidence="3" id="KW-1185">Reference proteome</keyword>
<dbReference type="InParanoid" id="W3XRN8"/>
<dbReference type="RefSeq" id="XP_007828491.1">
    <property type="nucleotide sequence ID" value="XM_007830300.1"/>
</dbReference>
<feature type="domain" description="Heterokaryon incompatibility" evidence="1">
    <location>
        <begin position="46"/>
        <end position="203"/>
    </location>
</feature>
<organism evidence="2 3">
    <name type="scientific">Pestalotiopsis fici (strain W106-1 / CGMCC3.15140)</name>
    <dbReference type="NCBI Taxonomy" id="1229662"/>
    <lineage>
        <taxon>Eukaryota</taxon>
        <taxon>Fungi</taxon>
        <taxon>Dikarya</taxon>
        <taxon>Ascomycota</taxon>
        <taxon>Pezizomycotina</taxon>
        <taxon>Sordariomycetes</taxon>
        <taxon>Xylariomycetidae</taxon>
        <taxon>Amphisphaeriales</taxon>
        <taxon>Sporocadaceae</taxon>
        <taxon>Pestalotiopsis</taxon>
    </lineage>
</organism>
<dbReference type="Pfam" id="PF06985">
    <property type="entry name" value="HET"/>
    <property type="match status" value="1"/>
</dbReference>
<dbReference type="HOGENOM" id="CLU_004184_7_3_1"/>